<keyword evidence="3" id="KW-1185">Reference proteome</keyword>
<dbReference type="AlphaFoldDB" id="A0A4R8IQB0"/>
<keyword evidence="1" id="KW-0812">Transmembrane</keyword>
<comment type="caution">
    <text evidence="2">The sequence shown here is derived from an EMBL/GenBank/DDBJ whole genome shotgun (WGS) entry which is preliminary data.</text>
</comment>
<keyword evidence="1" id="KW-0472">Membrane</keyword>
<keyword evidence="1" id="KW-1133">Transmembrane helix</keyword>
<feature type="transmembrane region" description="Helical" evidence="1">
    <location>
        <begin position="42"/>
        <end position="60"/>
    </location>
</feature>
<evidence type="ECO:0008006" key="4">
    <source>
        <dbReference type="Google" id="ProtNLM"/>
    </source>
</evidence>
<name>A0A4R8IQB0_9GAMM</name>
<dbReference type="EMBL" id="SOQX01000007">
    <property type="protein sequence ID" value="TDX99648.1"/>
    <property type="molecule type" value="Genomic_DNA"/>
</dbReference>
<gene>
    <name evidence="2" type="ORF">EDC23_2434</name>
</gene>
<evidence type="ECO:0000313" key="2">
    <source>
        <dbReference type="EMBL" id="TDX99648.1"/>
    </source>
</evidence>
<dbReference type="Proteomes" id="UP000294914">
    <property type="component" value="Unassembled WGS sequence"/>
</dbReference>
<sequence>MPDIICKHCDHVFDDSQNYCPHCRTPTPAQQERLAAGSKKRFLYAFIGLIVFATLMILILPRDA</sequence>
<protein>
    <recommendedName>
        <fullName evidence="4">Zinc ribbon protein</fullName>
    </recommendedName>
</protein>
<organism evidence="2 3">
    <name type="scientific">Thiohalophilus thiocyanatoxydans</name>
    <dbReference type="NCBI Taxonomy" id="381308"/>
    <lineage>
        <taxon>Bacteria</taxon>
        <taxon>Pseudomonadati</taxon>
        <taxon>Pseudomonadota</taxon>
        <taxon>Gammaproteobacteria</taxon>
        <taxon>Thiohalomonadales</taxon>
        <taxon>Thiohalophilaceae</taxon>
        <taxon>Thiohalophilus</taxon>
    </lineage>
</organism>
<evidence type="ECO:0000313" key="3">
    <source>
        <dbReference type="Proteomes" id="UP000294914"/>
    </source>
</evidence>
<dbReference type="OrthoDB" id="7871431at2"/>
<dbReference type="RefSeq" id="WP_134084896.1">
    <property type="nucleotide sequence ID" value="NZ_SOQX01000007.1"/>
</dbReference>
<reference evidence="2 3" key="1">
    <citation type="submission" date="2019-03" db="EMBL/GenBank/DDBJ databases">
        <title>Genomic Encyclopedia of Type Strains, Phase IV (KMG-IV): sequencing the most valuable type-strain genomes for metagenomic binning, comparative biology and taxonomic classification.</title>
        <authorList>
            <person name="Goeker M."/>
        </authorList>
    </citation>
    <scope>NUCLEOTIDE SEQUENCE [LARGE SCALE GENOMIC DNA]</scope>
    <source>
        <strain evidence="2 3">DSM 16326</strain>
    </source>
</reference>
<proteinExistence type="predicted"/>
<evidence type="ECO:0000256" key="1">
    <source>
        <dbReference type="SAM" id="Phobius"/>
    </source>
</evidence>
<accession>A0A4R8IQB0</accession>